<reference evidence="2" key="1">
    <citation type="submission" date="2025-08" db="UniProtKB">
        <authorList>
            <consortium name="RefSeq"/>
        </authorList>
    </citation>
    <scope>IDENTIFICATION</scope>
    <source>
        <tissue evidence="2">Whole body</tissue>
    </source>
</reference>
<accession>A0A8B8GJI1</accession>
<name>A0A8B8GJI1_9HEMI</name>
<dbReference type="RefSeq" id="XP_025423188.1">
    <property type="nucleotide sequence ID" value="XM_025567403.1"/>
</dbReference>
<dbReference type="Proteomes" id="UP000694846">
    <property type="component" value="Unplaced"/>
</dbReference>
<evidence type="ECO:0000313" key="2">
    <source>
        <dbReference type="RefSeq" id="XP_025423188.1"/>
    </source>
</evidence>
<evidence type="ECO:0000313" key="1">
    <source>
        <dbReference type="Proteomes" id="UP000694846"/>
    </source>
</evidence>
<proteinExistence type="predicted"/>
<sequence length="127" mass="14952">MNLVLETTGLERNFSSESSLFISKLRERERERERKHIFGYLLRTIRDNHNCGRRESQDEHRPLRYCSPDNSHLNVSVPFIHVPIRQSPASIPRKNNREIRILQSTNHKSALLIPCLILKMWSSYGLT</sequence>
<protein>
    <submittedName>
        <fullName evidence="2">Uncharacterized protein LOC112692665</fullName>
    </submittedName>
</protein>
<dbReference type="AlphaFoldDB" id="A0A8B8GJI1"/>
<gene>
    <name evidence="2" type="primary">LOC112692665</name>
</gene>
<keyword evidence="1" id="KW-1185">Reference proteome</keyword>
<organism evidence="1 2">
    <name type="scientific">Sipha flava</name>
    <name type="common">yellow sugarcane aphid</name>
    <dbReference type="NCBI Taxonomy" id="143950"/>
    <lineage>
        <taxon>Eukaryota</taxon>
        <taxon>Metazoa</taxon>
        <taxon>Ecdysozoa</taxon>
        <taxon>Arthropoda</taxon>
        <taxon>Hexapoda</taxon>
        <taxon>Insecta</taxon>
        <taxon>Pterygota</taxon>
        <taxon>Neoptera</taxon>
        <taxon>Paraneoptera</taxon>
        <taxon>Hemiptera</taxon>
        <taxon>Sternorrhyncha</taxon>
        <taxon>Aphidomorpha</taxon>
        <taxon>Aphidoidea</taxon>
        <taxon>Aphididae</taxon>
        <taxon>Sipha</taxon>
    </lineage>
</organism>
<dbReference type="GeneID" id="112692665"/>